<name>A0AC58TL65_TOBAC</name>
<dbReference type="Proteomes" id="UP000790787">
    <property type="component" value="Chromosome 21"/>
</dbReference>
<gene>
    <name evidence="2" type="primary">LOC142175271</name>
</gene>
<dbReference type="RefSeq" id="XP_075097957.1">
    <property type="nucleotide sequence ID" value="XM_075241856.1"/>
</dbReference>
<evidence type="ECO:0000313" key="1">
    <source>
        <dbReference type="Proteomes" id="UP000790787"/>
    </source>
</evidence>
<reference evidence="1" key="1">
    <citation type="journal article" date="2014" name="Nat. Commun.">
        <title>The tobacco genome sequence and its comparison with those of tomato and potato.</title>
        <authorList>
            <person name="Sierro N."/>
            <person name="Battey J.N."/>
            <person name="Ouadi S."/>
            <person name="Bakaher N."/>
            <person name="Bovet L."/>
            <person name="Willig A."/>
            <person name="Goepfert S."/>
            <person name="Peitsch M.C."/>
            <person name="Ivanov N.V."/>
        </authorList>
    </citation>
    <scope>NUCLEOTIDE SEQUENCE [LARGE SCALE GENOMIC DNA]</scope>
</reference>
<organism evidence="1 2">
    <name type="scientific">Nicotiana tabacum</name>
    <name type="common">Common tobacco</name>
    <dbReference type="NCBI Taxonomy" id="4097"/>
    <lineage>
        <taxon>Eukaryota</taxon>
        <taxon>Viridiplantae</taxon>
        <taxon>Streptophyta</taxon>
        <taxon>Embryophyta</taxon>
        <taxon>Tracheophyta</taxon>
        <taxon>Spermatophyta</taxon>
        <taxon>Magnoliopsida</taxon>
        <taxon>eudicotyledons</taxon>
        <taxon>Gunneridae</taxon>
        <taxon>Pentapetalae</taxon>
        <taxon>asterids</taxon>
        <taxon>lamiids</taxon>
        <taxon>Solanales</taxon>
        <taxon>Solanaceae</taxon>
        <taxon>Nicotianoideae</taxon>
        <taxon>Nicotianeae</taxon>
        <taxon>Nicotiana</taxon>
    </lineage>
</organism>
<proteinExistence type="predicted"/>
<reference evidence="2" key="2">
    <citation type="submission" date="2025-08" db="UniProtKB">
        <authorList>
            <consortium name="RefSeq"/>
        </authorList>
    </citation>
    <scope>IDENTIFICATION</scope>
    <source>
        <tissue evidence="2">Leaf</tissue>
    </source>
</reference>
<accession>A0AC58TL65</accession>
<sequence>MGNIFDKVKELEDKVAEMENNILADNSEVNRAALNQANVLLGRKKRLALKKMKKDTDRWVERDDDITNESISFFQRQYTRERFHSDFSPLSCIPKLIDEEENERLIEIPTMEEIKEVVFLGSSQSAPGPDGRLSPLMQKLVSPNQTGFIKGRSITKNIMLTQDMVHNIAKPSSGGNVILKLDMAKVYDKNYYPDLWMALLVQGLFHTQLIRRGLKYLIYADDIILFSSADPVSLQLMISKLELYEKVSGQMVNKRKSEFYTSWQEDNPRICDIYRITGFSYCQFSMLYLRFPIYVGRKKIVYFNNMVSKVANRMQGWQGRFLSYGGKAIPIKSMLHALPLYLLSVVHPPKIVLNQIDKNIAKVFGGKEDSRYKRHWKAWSGLYFPVHEGGADFRSLQDTCSAFSAKLLWNFRTKHTLLKEFLESKYCKRYHPIARKWAYGQSHTWKRLMDIKKEAEPTIFWKIGRRGVHLVG</sequence>
<evidence type="ECO:0000313" key="2">
    <source>
        <dbReference type="RefSeq" id="XP_075097957.1"/>
    </source>
</evidence>
<protein>
    <submittedName>
        <fullName evidence="2">Uncharacterized protein LOC142175271</fullName>
    </submittedName>
</protein>
<keyword evidence="1" id="KW-1185">Reference proteome</keyword>